<feature type="binding site" evidence="6">
    <location>
        <position position="68"/>
    </location>
    <ligand>
        <name>(6R)-10-formyltetrahydrofolate</name>
        <dbReference type="ChEBI" id="CHEBI:195366"/>
    </ligand>
</feature>
<evidence type="ECO:0000256" key="3">
    <source>
        <dbReference type="ARBA" id="ARBA00022755"/>
    </source>
</evidence>
<comment type="function">
    <text evidence="6">Catalyzes the transfer of a formyl group from 10-formyltetrahydrofolate to 5-phospho-ribosyl-glycinamide (GAR), producing 5-phospho-ribosyl-N-formylglycinamide (FGAR) and tetrahydrofolate.</text>
</comment>
<feature type="active site" description="Proton donor" evidence="6">
    <location>
        <position position="112"/>
    </location>
</feature>
<evidence type="ECO:0000256" key="5">
    <source>
        <dbReference type="ARBA" id="ARBA00047664"/>
    </source>
</evidence>
<comment type="pathway">
    <text evidence="1 6">Purine metabolism; IMP biosynthesis via de novo pathway; N(2)-formyl-N(1)-(5-phospho-D-ribosyl)glycinamide from N(1)-(5-phospho-D-ribosyl)glycinamide (10-formyl THF route): step 1/1.</text>
</comment>
<gene>
    <name evidence="6 8" type="primary">purN</name>
    <name evidence="8" type="ORF">OVY01_16485</name>
</gene>
<dbReference type="CDD" id="cd08645">
    <property type="entry name" value="FMT_core_GART"/>
    <property type="match status" value="1"/>
</dbReference>
<dbReference type="InterPro" id="IPR002376">
    <property type="entry name" value="Formyl_transf_N"/>
</dbReference>
<sequence length="218" mass="23516">MNNIVILLSGRGTNMRAIVDACAAERWPARVVAVVSNRADAASGDALDYARAHGIPAVVLEHAAYASRDAYDQALMAQIDAFAPDLLVLAGFMRVLGADFVQHYAGRLLNIHPSLLPSFAGLKTHERALAAGVRLHGATVHFVTAELDCGPIVAQAAVPVRDDDDPARLAARVLHAEHLIYPRAVRWFVEGRLSIEGSRVLARLDPPESQWLFATECA</sequence>
<evidence type="ECO:0000256" key="2">
    <source>
        <dbReference type="ARBA" id="ARBA00022679"/>
    </source>
</evidence>
<evidence type="ECO:0000256" key="6">
    <source>
        <dbReference type="HAMAP-Rule" id="MF_01930"/>
    </source>
</evidence>
<feature type="binding site" evidence="6">
    <location>
        <position position="110"/>
    </location>
    <ligand>
        <name>(6R)-10-formyltetrahydrofolate</name>
        <dbReference type="ChEBI" id="CHEBI:195366"/>
    </ligand>
</feature>
<feature type="binding site" evidence="6">
    <location>
        <begin position="12"/>
        <end position="14"/>
    </location>
    <ligand>
        <name>N(1)-(5-phospho-beta-D-ribosyl)glycinamide</name>
        <dbReference type="ChEBI" id="CHEBI:143788"/>
    </ligand>
</feature>
<accession>A0ABT3ZSB3</accession>
<dbReference type="RefSeq" id="WP_267848662.1">
    <property type="nucleotide sequence ID" value="NZ_JAPMXC010000006.1"/>
</dbReference>
<organism evidence="8 9">
    <name type="scientific">Robbsia betulipollinis</name>
    <dbReference type="NCBI Taxonomy" id="2981849"/>
    <lineage>
        <taxon>Bacteria</taxon>
        <taxon>Pseudomonadati</taxon>
        <taxon>Pseudomonadota</taxon>
        <taxon>Betaproteobacteria</taxon>
        <taxon>Burkholderiales</taxon>
        <taxon>Burkholderiaceae</taxon>
        <taxon>Robbsia</taxon>
    </lineage>
</organism>
<dbReference type="GO" id="GO:0004644">
    <property type="term" value="F:phosphoribosylglycinamide formyltransferase activity"/>
    <property type="evidence" value="ECO:0007669"/>
    <property type="project" value="UniProtKB-EC"/>
</dbReference>
<dbReference type="InterPro" id="IPR004607">
    <property type="entry name" value="GART"/>
</dbReference>
<feature type="site" description="Raises pKa of active site His" evidence="6">
    <location>
        <position position="148"/>
    </location>
</feature>
<evidence type="ECO:0000259" key="7">
    <source>
        <dbReference type="Pfam" id="PF00551"/>
    </source>
</evidence>
<dbReference type="InterPro" id="IPR036477">
    <property type="entry name" value="Formyl_transf_N_sf"/>
</dbReference>
<name>A0ABT3ZSB3_9BURK</name>
<evidence type="ECO:0000313" key="9">
    <source>
        <dbReference type="Proteomes" id="UP001082899"/>
    </source>
</evidence>
<dbReference type="EMBL" id="JAPMXC010000006">
    <property type="protein sequence ID" value="MCY0388773.1"/>
    <property type="molecule type" value="Genomic_DNA"/>
</dbReference>
<dbReference type="NCBIfam" id="TIGR00639">
    <property type="entry name" value="PurN"/>
    <property type="match status" value="1"/>
</dbReference>
<dbReference type="PROSITE" id="PS00373">
    <property type="entry name" value="GART"/>
    <property type="match status" value="1"/>
</dbReference>
<reference evidence="8" key="1">
    <citation type="submission" date="2022-11" db="EMBL/GenBank/DDBJ databases">
        <title>Robbsia betulipollinis sp. nov., isolated from pollen of birch (Betula pendula).</title>
        <authorList>
            <person name="Shi H."/>
            <person name="Ambika Manirajan B."/>
            <person name="Ratering S."/>
            <person name="Geissler-Plaum R."/>
            <person name="Schnell S."/>
        </authorList>
    </citation>
    <scope>NUCLEOTIDE SEQUENCE</scope>
    <source>
        <strain evidence="8">Bb-Pol-6</strain>
    </source>
</reference>
<comment type="caution">
    <text evidence="8">The sequence shown here is derived from an EMBL/GenBank/DDBJ whole genome shotgun (WGS) entry which is preliminary data.</text>
</comment>
<evidence type="ECO:0000256" key="4">
    <source>
        <dbReference type="ARBA" id="ARBA00038440"/>
    </source>
</evidence>
<keyword evidence="9" id="KW-1185">Reference proteome</keyword>
<proteinExistence type="inferred from homology"/>
<dbReference type="HAMAP" id="MF_01930">
    <property type="entry name" value="PurN"/>
    <property type="match status" value="1"/>
</dbReference>
<dbReference type="Pfam" id="PF00551">
    <property type="entry name" value="Formyl_trans_N"/>
    <property type="match status" value="1"/>
</dbReference>
<comment type="similarity">
    <text evidence="4 6">Belongs to the GART family.</text>
</comment>
<dbReference type="Proteomes" id="UP001082899">
    <property type="component" value="Unassembled WGS sequence"/>
</dbReference>
<keyword evidence="3 6" id="KW-0658">Purine biosynthesis</keyword>
<dbReference type="EC" id="2.1.2.2" evidence="6"/>
<dbReference type="InterPro" id="IPR001555">
    <property type="entry name" value="GART_AS"/>
</dbReference>
<evidence type="ECO:0000313" key="8">
    <source>
        <dbReference type="EMBL" id="MCY0388773.1"/>
    </source>
</evidence>
<protein>
    <recommendedName>
        <fullName evidence="6">Phosphoribosylglycinamide formyltransferase</fullName>
        <ecNumber evidence="6">2.1.2.2</ecNumber>
    </recommendedName>
    <alternativeName>
        <fullName evidence="6">5'-phosphoribosylglycinamide transformylase</fullName>
    </alternativeName>
    <alternativeName>
        <fullName evidence="6">GAR transformylase</fullName>
        <shortName evidence="6">GART</shortName>
    </alternativeName>
</protein>
<dbReference type="Gene3D" id="3.40.50.170">
    <property type="entry name" value="Formyl transferase, N-terminal domain"/>
    <property type="match status" value="1"/>
</dbReference>
<comment type="caution">
    <text evidence="6">Lacks conserved residue(s) required for the propagation of feature annotation.</text>
</comment>
<feature type="domain" description="Formyl transferase N-terminal" evidence="7">
    <location>
        <begin position="3"/>
        <end position="185"/>
    </location>
</feature>
<evidence type="ECO:0000256" key="1">
    <source>
        <dbReference type="ARBA" id="ARBA00005054"/>
    </source>
</evidence>
<dbReference type="PANTHER" id="PTHR43369:SF2">
    <property type="entry name" value="PHOSPHORIBOSYLGLYCINAMIDE FORMYLTRANSFERASE"/>
    <property type="match status" value="1"/>
</dbReference>
<comment type="catalytic activity">
    <reaction evidence="5 6">
        <text>N(1)-(5-phospho-beta-D-ribosyl)glycinamide + (6R)-10-formyltetrahydrofolate = N(2)-formyl-N(1)-(5-phospho-beta-D-ribosyl)glycinamide + (6S)-5,6,7,8-tetrahydrofolate + H(+)</text>
        <dbReference type="Rhea" id="RHEA:15053"/>
        <dbReference type="ChEBI" id="CHEBI:15378"/>
        <dbReference type="ChEBI" id="CHEBI:57453"/>
        <dbReference type="ChEBI" id="CHEBI:143788"/>
        <dbReference type="ChEBI" id="CHEBI:147286"/>
        <dbReference type="ChEBI" id="CHEBI:195366"/>
        <dbReference type="EC" id="2.1.2.2"/>
    </reaction>
</comment>
<dbReference type="PANTHER" id="PTHR43369">
    <property type="entry name" value="PHOSPHORIBOSYLGLYCINAMIDE FORMYLTRANSFERASE"/>
    <property type="match status" value="1"/>
</dbReference>
<dbReference type="SUPFAM" id="SSF53328">
    <property type="entry name" value="Formyltransferase"/>
    <property type="match status" value="1"/>
</dbReference>
<keyword evidence="2 6" id="KW-0808">Transferase</keyword>